<dbReference type="Proteomes" id="UP000582837">
    <property type="component" value="Unassembled WGS sequence"/>
</dbReference>
<proteinExistence type="predicted"/>
<dbReference type="AlphaFoldDB" id="A0A841H4N9"/>
<protein>
    <recommendedName>
        <fullName evidence="4">Lipoprotein</fullName>
    </recommendedName>
</protein>
<keyword evidence="1" id="KW-0732">Signal</keyword>
<reference evidence="2 3" key="1">
    <citation type="submission" date="2020-08" db="EMBL/GenBank/DDBJ databases">
        <title>Genomic Encyclopedia of Type Strains, Phase IV (KMG-IV): sequencing the most valuable type-strain genomes for metagenomic binning, comparative biology and taxonomic classification.</title>
        <authorList>
            <person name="Goeker M."/>
        </authorList>
    </citation>
    <scope>NUCLEOTIDE SEQUENCE [LARGE SCALE GENOMIC DNA]</scope>
    <source>
        <strain evidence="2 3">DSM 29007</strain>
    </source>
</reference>
<accession>A0A841H4N9</accession>
<feature type="signal peptide" evidence="1">
    <location>
        <begin position="1"/>
        <end position="17"/>
    </location>
</feature>
<name>A0A841H4N9_9BACT</name>
<feature type="chain" id="PRO_5032729163" description="Lipoprotein" evidence="1">
    <location>
        <begin position="18"/>
        <end position="208"/>
    </location>
</feature>
<comment type="caution">
    <text evidence="2">The sequence shown here is derived from an EMBL/GenBank/DDBJ whole genome shotgun (WGS) entry which is preliminary data.</text>
</comment>
<dbReference type="RefSeq" id="WP_170037123.1">
    <property type="nucleotide sequence ID" value="NZ_JABDTL010000002.1"/>
</dbReference>
<evidence type="ECO:0000313" key="2">
    <source>
        <dbReference type="EMBL" id="MBB6072938.1"/>
    </source>
</evidence>
<organism evidence="2 3">
    <name type="scientific">Longimicrobium terrae</name>
    <dbReference type="NCBI Taxonomy" id="1639882"/>
    <lineage>
        <taxon>Bacteria</taxon>
        <taxon>Pseudomonadati</taxon>
        <taxon>Gemmatimonadota</taxon>
        <taxon>Longimicrobiia</taxon>
        <taxon>Longimicrobiales</taxon>
        <taxon>Longimicrobiaceae</taxon>
        <taxon>Longimicrobium</taxon>
    </lineage>
</organism>
<dbReference type="EMBL" id="JACHIA010000019">
    <property type="protein sequence ID" value="MBB6072938.1"/>
    <property type="molecule type" value="Genomic_DNA"/>
</dbReference>
<evidence type="ECO:0000256" key="1">
    <source>
        <dbReference type="SAM" id="SignalP"/>
    </source>
</evidence>
<evidence type="ECO:0008006" key="4">
    <source>
        <dbReference type="Google" id="ProtNLM"/>
    </source>
</evidence>
<evidence type="ECO:0000313" key="3">
    <source>
        <dbReference type="Proteomes" id="UP000582837"/>
    </source>
</evidence>
<sequence length="208" mass="22846">MLSIRGLILLVLAIACASCAPLATVQPRTLEQDERDVLLAVLEDLSNAKEYDSTGKVIGVRRLLILAASVTTPAERYMMPDDRTLREQGIRFPGEVFPDLLRRTRSPLSLATLSADSTRFRLLSIARIDSVRSTPGGINASGERLRQLYPGAASIQFLSRPGFDEQRRHAAVLQSYWCGNLCGGGGLLLLKYRDGQWRVTGWAGMSIS</sequence>
<dbReference type="PROSITE" id="PS51257">
    <property type="entry name" value="PROKAR_LIPOPROTEIN"/>
    <property type="match status" value="1"/>
</dbReference>
<gene>
    <name evidence="2" type="ORF">HNQ61_004604</name>
</gene>
<keyword evidence="3" id="KW-1185">Reference proteome</keyword>